<organism evidence="1 2">
    <name type="scientific">Paenibacillus beijingensis</name>
    <dbReference type="NCBI Taxonomy" id="1126833"/>
    <lineage>
        <taxon>Bacteria</taxon>
        <taxon>Bacillati</taxon>
        <taxon>Bacillota</taxon>
        <taxon>Bacilli</taxon>
        <taxon>Bacillales</taxon>
        <taxon>Paenibacillaceae</taxon>
        <taxon>Paenibacillus</taxon>
    </lineage>
</organism>
<dbReference type="PATRIC" id="fig|1126833.4.peg.4084"/>
<gene>
    <name evidence="1" type="ORF">VN24_18550</name>
</gene>
<dbReference type="RefSeq" id="WP_045671626.1">
    <property type="nucleotide sequence ID" value="NZ_CP011058.1"/>
</dbReference>
<dbReference type="Proteomes" id="UP000032633">
    <property type="component" value="Chromosome"/>
</dbReference>
<dbReference type="STRING" id="1126833.VN24_18550"/>
<dbReference type="KEGG" id="pbj:VN24_18550"/>
<reference evidence="2" key="2">
    <citation type="submission" date="2015-03" db="EMBL/GenBank/DDBJ databases">
        <title>Genome sequence of Paenibacillus beijingensis strain DSM 24997T.</title>
        <authorList>
            <person name="Kwak Y."/>
            <person name="Shin J.-H."/>
        </authorList>
    </citation>
    <scope>NUCLEOTIDE SEQUENCE [LARGE SCALE GENOMIC DNA]</scope>
    <source>
        <strain evidence="2">DSM 24997</strain>
    </source>
</reference>
<name>A0A0D5NMR6_9BACL</name>
<proteinExistence type="predicted"/>
<keyword evidence="2" id="KW-1185">Reference proteome</keyword>
<evidence type="ECO:0000313" key="1">
    <source>
        <dbReference type="EMBL" id="AJY76198.1"/>
    </source>
</evidence>
<dbReference type="EMBL" id="CP011058">
    <property type="protein sequence ID" value="AJY76198.1"/>
    <property type="molecule type" value="Genomic_DNA"/>
</dbReference>
<sequence>MRIFQFDKETGKSITDYGSKNSFFSRIIKHNKPIHIGCIFVGQDGVVGLHEATIKQLFLIVNGEGWVKGKEGIQYNIKSGFAALWELGEVHESGSELGMTAIVIESDDLEPQMNEVNLVDG</sequence>
<evidence type="ECO:0000313" key="2">
    <source>
        <dbReference type="Proteomes" id="UP000032633"/>
    </source>
</evidence>
<protein>
    <submittedName>
        <fullName evidence="1">Cupin</fullName>
    </submittedName>
</protein>
<dbReference type="HOGENOM" id="CLU_149817_0_0_9"/>
<dbReference type="OrthoDB" id="3782397at2"/>
<dbReference type="AlphaFoldDB" id="A0A0D5NMR6"/>
<accession>A0A0D5NMR6</accession>
<reference evidence="1 2" key="1">
    <citation type="journal article" date="2015" name="J. Biotechnol.">
        <title>Complete genome sequence of Paenibacillus beijingensis 7188(T) (=DSM 24997(T)), a novel rhizobacterium from jujube garden soil.</title>
        <authorList>
            <person name="Kwak Y."/>
            <person name="Shin J.H."/>
        </authorList>
    </citation>
    <scope>NUCLEOTIDE SEQUENCE [LARGE SCALE GENOMIC DNA]</scope>
    <source>
        <strain evidence="1 2">DSM 24997</strain>
    </source>
</reference>